<keyword evidence="4" id="KW-0539">Nucleus</keyword>
<dbReference type="PROSITE" id="PS51745">
    <property type="entry name" value="PB1"/>
    <property type="match status" value="1"/>
</dbReference>
<dbReference type="InterPro" id="IPR000270">
    <property type="entry name" value="PB1_dom"/>
</dbReference>
<dbReference type="InterPro" id="IPR034891">
    <property type="entry name" value="PB1_NLP"/>
</dbReference>
<dbReference type="InterPro" id="IPR055081">
    <property type="entry name" value="NLP1-9_GAF"/>
</dbReference>
<evidence type="ECO:0000259" key="7">
    <source>
        <dbReference type="PROSITE" id="PS51745"/>
    </source>
</evidence>
<dbReference type="InterPro" id="IPR045012">
    <property type="entry name" value="NLP"/>
</dbReference>
<evidence type="ECO:0000256" key="2">
    <source>
        <dbReference type="ARBA" id="ARBA00023125"/>
    </source>
</evidence>
<organism evidence="8 9">
    <name type="scientific">Thalictrum thalictroides</name>
    <name type="common">Rue-anemone</name>
    <name type="synonym">Anemone thalictroides</name>
    <dbReference type="NCBI Taxonomy" id="46969"/>
    <lineage>
        <taxon>Eukaryota</taxon>
        <taxon>Viridiplantae</taxon>
        <taxon>Streptophyta</taxon>
        <taxon>Embryophyta</taxon>
        <taxon>Tracheophyta</taxon>
        <taxon>Spermatophyta</taxon>
        <taxon>Magnoliopsida</taxon>
        <taxon>Ranunculales</taxon>
        <taxon>Ranunculaceae</taxon>
        <taxon>Thalictroideae</taxon>
        <taxon>Thalictrum</taxon>
    </lineage>
</organism>
<evidence type="ECO:0000259" key="6">
    <source>
        <dbReference type="PROSITE" id="PS51519"/>
    </source>
</evidence>
<comment type="caution">
    <text evidence="8">The sequence shown here is derived from an EMBL/GenBank/DDBJ whole genome shotgun (WGS) entry which is preliminary data.</text>
</comment>
<dbReference type="Pfam" id="PF02042">
    <property type="entry name" value="RWP-RK"/>
    <property type="match status" value="1"/>
</dbReference>
<dbReference type="Gene3D" id="3.30.450.40">
    <property type="match status" value="1"/>
</dbReference>
<dbReference type="GO" id="GO:0003677">
    <property type="term" value="F:DNA binding"/>
    <property type="evidence" value="ECO:0007669"/>
    <property type="project" value="UniProtKB-KW"/>
</dbReference>
<dbReference type="PROSITE" id="PS51519">
    <property type="entry name" value="RWP_RK"/>
    <property type="match status" value="1"/>
</dbReference>
<dbReference type="PANTHER" id="PTHR32002:SF44">
    <property type="entry name" value="PROTEIN NLP4"/>
    <property type="match status" value="1"/>
</dbReference>
<dbReference type="SUPFAM" id="SSF54277">
    <property type="entry name" value="CAD &amp; PB1 domains"/>
    <property type="match status" value="1"/>
</dbReference>
<dbReference type="Pfam" id="PF22922">
    <property type="entry name" value="GAF_NLP"/>
    <property type="match status" value="2"/>
</dbReference>
<evidence type="ECO:0000256" key="4">
    <source>
        <dbReference type="ARBA" id="ARBA00023242"/>
    </source>
</evidence>
<dbReference type="PANTHER" id="PTHR32002">
    <property type="entry name" value="PROTEIN NLP8"/>
    <property type="match status" value="1"/>
</dbReference>
<dbReference type="CDD" id="cd06407">
    <property type="entry name" value="PB1_NLP"/>
    <property type="match status" value="1"/>
</dbReference>
<dbReference type="EMBL" id="JABWDY010040653">
    <property type="protein sequence ID" value="KAF5177975.1"/>
    <property type="molecule type" value="Genomic_DNA"/>
</dbReference>
<keyword evidence="9" id="KW-1185">Reference proteome</keyword>
<dbReference type="InterPro" id="IPR029016">
    <property type="entry name" value="GAF-like_dom_sf"/>
</dbReference>
<dbReference type="InterPro" id="IPR003035">
    <property type="entry name" value="RWP-RK_dom"/>
</dbReference>
<feature type="region of interest" description="Disordered" evidence="5">
    <location>
        <begin position="729"/>
        <end position="774"/>
    </location>
</feature>
<name>A0A7J6V163_THATH</name>
<evidence type="ECO:0000256" key="5">
    <source>
        <dbReference type="SAM" id="MobiDB-lite"/>
    </source>
</evidence>
<protein>
    <submittedName>
        <fullName evidence="8">Nlp2</fullName>
    </submittedName>
</protein>
<gene>
    <name evidence="8" type="ORF">FRX31_032439</name>
</gene>
<feature type="domain" description="RWP-RK" evidence="6">
    <location>
        <begin position="596"/>
        <end position="677"/>
    </location>
</feature>
<keyword evidence="3" id="KW-0804">Transcription</keyword>
<dbReference type="InterPro" id="IPR053793">
    <property type="entry name" value="PB1-like"/>
</dbReference>
<dbReference type="OrthoDB" id="6270329at2759"/>
<dbReference type="AlphaFoldDB" id="A0A7J6V163"/>
<feature type="compositionally biased region" description="Low complexity" evidence="5">
    <location>
        <begin position="730"/>
        <end position="756"/>
    </location>
</feature>
<dbReference type="Gene3D" id="3.10.20.90">
    <property type="entry name" value="Phosphatidylinositol 3-kinase Catalytic Subunit, Chain A, domain 1"/>
    <property type="match status" value="1"/>
</dbReference>
<dbReference type="GO" id="GO:0003700">
    <property type="term" value="F:DNA-binding transcription factor activity"/>
    <property type="evidence" value="ECO:0007669"/>
    <property type="project" value="InterPro"/>
</dbReference>
<keyword evidence="2" id="KW-0238">DNA-binding</keyword>
<evidence type="ECO:0000313" key="9">
    <source>
        <dbReference type="Proteomes" id="UP000554482"/>
    </source>
</evidence>
<sequence length="931" mass="104519">MEDGGYPNDTSLGNLSNTTMDFDIMDDLLLEGCWLEASSRSNFLQPDPSTSTALYSPSSFFWPGSEIDYRFSNLNQVEENTQEKETSFVPEDQSSIEIHTENSIEPHFMHPKANVIAKSSHQSEYYLPEEFSESSRRCWIGPGSFSSVRERLFQALQFINKSIGKEEVLIQIWVPVKSRHKQVLTTNDQPYALDPKCQRLASYRSASMQYEFAVEGNSNESVGLPGRVFLQKVPEWTPDVQYFSSDEYPRIRYAHEYDVRGTIAVPIFERGNRSCLGVLEVVMTTRQTNYHSELENVCQALEAVDLRSSEVSVRPNEKPCSESSYQAALPEITEVLKTVCETHKLPLAQTWVRCSQQGKGGCRHSDDNYALCISTIDSACCFTDFLHEFHKACSEHHLFIGEGVAGRAFLTNKPFLSTDITAFSKKQYPLKHYAKMFELRAAVAMRLRSIHDGRVDYVIEFFLPSDCHDSDKQMMMRDSLSIIVQQRCRNLRLITDKELEEENIQRIGGVVPSDRVVNVEEIPKLEPAPSIESTQTSWITSMMEAQQKGKFTEKEGVSDGFKVTSQWIKPKELHNDSKIKSNANSIIGQRSISSVTKSIEKKRTKVEKTISLQVLRQYFAGSLKDAAKSIGVCPTTLKRICRQHGIKRWPSRKIKKVGHSLRKLQVVMDSVQGAGGSFKIGSLYANFPELTSPNLSGPSVFSPSKEQNLLKQLNPVPEGTIRQSADVAFSPRPAASRSPSSSCSQSSNSSLCGSSGQHKHPLVAQFPSSEDGLRSEDLGGVLKRARSDAELQISFQEEPKLLERCHSLKSLTEHPGLANLPLLPENISGEKVALRAKVTFGEEKVRFSMQTTWGINDLRQEISKRFHIDDMSTINLKYLDDDSEWILLTCDADVEECLDVYKSCRTQTIKFSVHHGSQPNLGSSIGSNGMA</sequence>
<dbReference type="SMART" id="SM00666">
    <property type="entry name" value="PB1"/>
    <property type="match status" value="1"/>
</dbReference>
<proteinExistence type="predicted"/>
<reference evidence="8 9" key="1">
    <citation type="submission" date="2020-06" db="EMBL/GenBank/DDBJ databases">
        <title>Transcriptomic and genomic resources for Thalictrum thalictroides and T. hernandezii: Facilitating candidate gene discovery in an emerging model plant lineage.</title>
        <authorList>
            <person name="Arias T."/>
            <person name="Riano-Pachon D.M."/>
            <person name="Di Stilio V.S."/>
        </authorList>
    </citation>
    <scope>NUCLEOTIDE SEQUENCE [LARGE SCALE GENOMIC DNA]</scope>
    <source>
        <strain evidence="9">cv. WT478/WT964</strain>
        <tissue evidence="8">Leaves</tissue>
    </source>
</reference>
<dbReference type="Pfam" id="PF00564">
    <property type="entry name" value="PB1"/>
    <property type="match status" value="1"/>
</dbReference>
<feature type="domain" description="PB1" evidence="7">
    <location>
        <begin position="833"/>
        <end position="916"/>
    </location>
</feature>
<keyword evidence="1" id="KW-0805">Transcription regulation</keyword>
<evidence type="ECO:0000313" key="8">
    <source>
        <dbReference type="EMBL" id="KAF5177975.1"/>
    </source>
</evidence>
<evidence type="ECO:0000256" key="1">
    <source>
        <dbReference type="ARBA" id="ARBA00023015"/>
    </source>
</evidence>
<evidence type="ECO:0000256" key="3">
    <source>
        <dbReference type="ARBA" id="ARBA00023163"/>
    </source>
</evidence>
<dbReference type="Proteomes" id="UP000554482">
    <property type="component" value="Unassembled WGS sequence"/>
</dbReference>
<accession>A0A7J6V163</accession>